<dbReference type="HAMAP" id="MF_01363">
    <property type="entry name" value="Ribosomal_bL21"/>
    <property type="match status" value="1"/>
</dbReference>
<dbReference type="NCBIfam" id="TIGR00061">
    <property type="entry name" value="L21"/>
    <property type="match status" value="1"/>
</dbReference>
<dbReference type="GO" id="GO:0019843">
    <property type="term" value="F:rRNA binding"/>
    <property type="evidence" value="ECO:0007669"/>
    <property type="project" value="UniProtKB-UniRule"/>
</dbReference>
<dbReference type="EMBL" id="DSTK01000005">
    <property type="protein sequence ID" value="HFK95808.1"/>
    <property type="molecule type" value="Genomic_DNA"/>
</dbReference>
<dbReference type="PROSITE" id="PS01169">
    <property type="entry name" value="RIBOSOMAL_L21"/>
    <property type="match status" value="1"/>
</dbReference>
<dbReference type="GO" id="GO:1990904">
    <property type="term" value="C:ribonucleoprotein complex"/>
    <property type="evidence" value="ECO:0007669"/>
    <property type="project" value="UniProtKB-KW"/>
</dbReference>
<dbReference type="GO" id="GO:0005840">
    <property type="term" value="C:ribosome"/>
    <property type="evidence" value="ECO:0007669"/>
    <property type="project" value="UniProtKB-KW"/>
</dbReference>
<evidence type="ECO:0000256" key="7">
    <source>
        <dbReference type="RuleBase" id="RU000562"/>
    </source>
</evidence>
<proteinExistence type="inferred from homology"/>
<dbReference type="GO" id="GO:0005737">
    <property type="term" value="C:cytoplasm"/>
    <property type="evidence" value="ECO:0007669"/>
    <property type="project" value="UniProtKB-ARBA"/>
</dbReference>
<keyword evidence="3 6" id="KW-0694">RNA-binding</keyword>
<keyword evidence="4 6" id="KW-0689">Ribosomal protein</keyword>
<sequence>MYAIVECGGKQYKAEPGALLKVEKLPGEAGDEILLDRVLLVADGEDIRVGRPVVTDKVVRARIVEQGRGDKIVIFKYKRRKDSRKKQGHRQAYTAVKIEGIEDRAPQTSDQAVSRDDTARDEEA</sequence>
<dbReference type="AlphaFoldDB" id="A0A831ZZJ3"/>
<dbReference type="GO" id="GO:0006412">
    <property type="term" value="P:translation"/>
    <property type="evidence" value="ECO:0007669"/>
    <property type="project" value="UniProtKB-UniRule"/>
</dbReference>
<dbReference type="PANTHER" id="PTHR21349:SF0">
    <property type="entry name" value="LARGE RIBOSOMAL SUBUNIT PROTEIN BL21M"/>
    <property type="match status" value="1"/>
</dbReference>
<comment type="function">
    <text evidence="6 7">This protein binds to 23S rRNA in the presence of protein L20.</text>
</comment>
<dbReference type="InterPro" id="IPR018258">
    <property type="entry name" value="Ribosomal_bL21_CS"/>
</dbReference>
<dbReference type="SUPFAM" id="SSF141091">
    <property type="entry name" value="L21p-like"/>
    <property type="match status" value="1"/>
</dbReference>
<dbReference type="GO" id="GO:0003735">
    <property type="term" value="F:structural constituent of ribosome"/>
    <property type="evidence" value="ECO:0007669"/>
    <property type="project" value="InterPro"/>
</dbReference>
<evidence type="ECO:0000256" key="1">
    <source>
        <dbReference type="ARBA" id="ARBA00008563"/>
    </source>
</evidence>
<evidence type="ECO:0000313" key="9">
    <source>
        <dbReference type="EMBL" id="HFK95808.1"/>
    </source>
</evidence>
<protein>
    <recommendedName>
        <fullName evidence="6">Large ribosomal subunit protein bL21</fullName>
    </recommendedName>
</protein>
<comment type="similarity">
    <text evidence="1 6 7">Belongs to the bacterial ribosomal protein bL21 family.</text>
</comment>
<feature type="region of interest" description="Disordered" evidence="8">
    <location>
        <begin position="82"/>
        <end position="124"/>
    </location>
</feature>
<comment type="caution">
    <text evidence="9">The sequence shown here is derived from an EMBL/GenBank/DDBJ whole genome shotgun (WGS) entry which is preliminary data.</text>
</comment>
<accession>A0A831ZZJ3</accession>
<evidence type="ECO:0000256" key="5">
    <source>
        <dbReference type="ARBA" id="ARBA00023274"/>
    </source>
</evidence>
<evidence type="ECO:0000256" key="3">
    <source>
        <dbReference type="ARBA" id="ARBA00022884"/>
    </source>
</evidence>
<evidence type="ECO:0000256" key="4">
    <source>
        <dbReference type="ARBA" id="ARBA00022980"/>
    </source>
</evidence>
<keyword evidence="5 6" id="KW-0687">Ribonucleoprotein</keyword>
<evidence type="ECO:0000256" key="2">
    <source>
        <dbReference type="ARBA" id="ARBA00022730"/>
    </source>
</evidence>
<evidence type="ECO:0000256" key="6">
    <source>
        <dbReference type="HAMAP-Rule" id="MF_01363"/>
    </source>
</evidence>
<organism evidence="9">
    <name type="scientific">Desulfacinum infernum</name>
    <dbReference type="NCBI Taxonomy" id="35837"/>
    <lineage>
        <taxon>Bacteria</taxon>
        <taxon>Pseudomonadati</taxon>
        <taxon>Thermodesulfobacteriota</taxon>
        <taxon>Syntrophobacteria</taxon>
        <taxon>Syntrophobacterales</taxon>
        <taxon>Syntrophobacteraceae</taxon>
        <taxon>Desulfacinum</taxon>
    </lineage>
</organism>
<keyword evidence="2 6" id="KW-0699">rRNA-binding</keyword>
<reference evidence="9" key="1">
    <citation type="journal article" date="2020" name="mSystems">
        <title>Genome- and Community-Level Interaction Insights into Carbon Utilization and Element Cycling Functions of Hydrothermarchaeota in Hydrothermal Sediment.</title>
        <authorList>
            <person name="Zhou Z."/>
            <person name="Liu Y."/>
            <person name="Xu W."/>
            <person name="Pan J."/>
            <person name="Luo Z.H."/>
            <person name="Li M."/>
        </authorList>
    </citation>
    <scope>NUCLEOTIDE SEQUENCE [LARGE SCALE GENOMIC DNA]</scope>
    <source>
        <strain evidence="9">SpSt-456</strain>
    </source>
</reference>
<dbReference type="Pfam" id="PF00829">
    <property type="entry name" value="Ribosomal_L21p"/>
    <property type="match status" value="1"/>
</dbReference>
<comment type="subunit">
    <text evidence="6">Part of the 50S ribosomal subunit. Contacts protein L20.</text>
</comment>
<dbReference type="InterPro" id="IPR028909">
    <property type="entry name" value="bL21-like"/>
</dbReference>
<name>A0A831ZZJ3_9BACT</name>
<gene>
    <name evidence="6 9" type="primary">rplU</name>
    <name evidence="9" type="ORF">ENS06_00620</name>
</gene>
<dbReference type="InterPro" id="IPR036164">
    <property type="entry name" value="bL21-like_sf"/>
</dbReference>
<evidence type="ECO:0000256" key="8">
    <source>
        <dbReference type="SAM" id="MobiDB-lite"/>
    </source>
</evidence>
<dbReference type="InterPro" id="IPR001787">
    <property type="entry name" value="Ribosomal_bL21"/>
</dbReference>
<dbReference type="PANTHER" id="PTHR21349">
    <property type="entry name" value="50S RIBOSOMAL PROTEIN L21"/>
    <property type="match status" value="1"/>
</dbReference>